<gene>
    <name evidence="2" type="ORF">Tco_1030911</name>
</gene>
<comment type="caution">
    <text evidence="2">The sequence shown here is derived from an EMBL/GenBank/DDBJ whole genome shotgun (WGS) entry which is preliminary data.</text>
</comment>
<proteinExistence type="predicted"/>
<accession>A0ABQ5G8Z6</accession>
<dbReference type="EMBL" id="BQNB010018183">
    <property type="protein sequence ID" value="GJT71625.1"/>
    <property type="molecule type" value="Genomic_DNA"/>
</dbReference>
<reference evidence="2" key="2">
    <citation type="submission" date="2022-01" db="EMBL/GenBank/DDBJ databases">
        <authorList>
            <person name="Yamashiro T."/>
            <person name="Shiraishi A."/>
            <person name="Satake H."/>
            <person name="Nakayama K."/>
        </authorList>
    </citation>
    <scope>NUCLEOTIDE SEQUENCE</scope>
</reference>
<sequence length="220" mass="23850">MIPRDSRFSQWKSYKTATIKTVDNREQEITTTVDSKEFTVTEASISRHLQLADVEAEGEGSGHPSEPQPPTSTAQPTNEEPILTVVSSSHQKTQIPRQALKEVTKLPQTSEPIPNVPDEAVYEEWDDRVGKATTIAASLDAIQASGNITKTQPTAIPNVPLSQEIGTGGNPRCQEAMGVSLLRLGLRRVVQRITGSMILVFNVSNQPCDSDSICSDPVSA</sequence>
<reference evidence="2" key="1">
    <citation type="journal article" date="2022" name="Int. J. Mol. Sci.">
        <title>Draft Genome of Tanacetum Coccineum: Genomic Comparison of Closely Related Tanacetum-Family Plants.</title>
        <authorList>
            <person name="Yamashiro T."/>
            <person name="Shiraishi A."/>
            <person name="Nakayama K."/>
            <person name="Satake H."/>
        </authorList>
    </citation>
    <scope>NUCLEOTIDE SEQUENCE</scope>
</reference>
<name>A0ABQ5G8Z6_9ASTR</name>
<organism evidence="2 3">
    <name type="scientific">Tanacetum coccineum</name>
    <dbReference type="NCBI Taxonomy" id="301880"/>
    <lineage>
        <taxon>Eukaryota</taxon>
        <taxon>Viridiplantae</taxon>
        <taxon>Streptophyta</taxon>
        <taxon>Embryophyta</taxon>
        <taxon>Tracheophyta</taxon>
        <taxon>Spermatophyta</taxon>
        <taxon>Magnoliopsida</taxon>
        <taxon>eudicotyledons</taxon>
        <taxon>Gunneridae</taxon>
        <taxon>Pentapetalae</taxon>
        <taxon>asterids</taxon>
        <taxon>campanulids</taxon>
        <taxon>Asterales</taxon>
        <taxon>Asteraceae</taxon>
        <taxon>Asteroideae</taxon>
        <taxon>Anthemideae</taxon>
        <taxon>Anthemidinae</taxon>
        <taxon>Tanacetum</taxon>
    </lineage>
</organism>
<evidence type="ECO:0000313" key="3">
    <source>
        <dbReference type="Proteomes" id="UP001151760"/>
    </source>
</evidence>
<evidence type="ECO:0000313" key="2">
    <source>
        <dbReference type="EMBL" id="GJT71625.1"/>
    </source>
</evidence>
<keyword evidence="3" id="KW-1185">Reference proteome</keyword>
<evidence type="ECO:0000256" key="1">
    <source>
        <dbReference type="SAM" id="MobiDB-lite"/>
    </source>
</evidence>
<protein>
    <submittedName>
        <fullName evidence="2">Uncharacterized protein</fullName>
    </submittedName>
</protein>
<feature type="region of interest" description="Disordered" evidence="1">
    <location>
        <begin position="55"/>
        <end position="77"/>
    </location>
</feature>
<dbReference type="Proteomes" id="UP001151760">
    <property type="component" value="Unassembled WGS sequence"/>
</dbReference>